<feature type="region of interest" description="Disordered" evidence="7">
    <location>
        <begin position="378"/>
        <end position="489"/>
    </location>
</feature>
<dbReference type="InterPro" id="IPR000014">
    <property type="entry name" value="PAS"/>
</dbReference>
<dbReference type="InterPro" id="IPR013088">
    <property type="entry name" value="Znf_NHR/GATA"/>
</dbReference>
<evidence type="ECO:0000313" key="11">
    <source>
        <dbReference type="Proteomes" id="UP000027265"/>
    </source>
</evidence>
<feature type="compositionally biased region" description="Polar residues" evidence="7">
    <location>
        <begin position="32"/>
        <end position="45"/>
    </location>
</feature>
<keyword evidence="3" id="KW-0862">Zinc</keyword>
<dbReference type="PROSITE" id="PS50112">
    <property type="entry name" value="PAS"/>
    <property type="match status" value="1"/>
</dbReference>
<organism evidence="10 11">
    <name type="scientific">Jaapia argillacea MUCL 33604</name>
    <dbReference type="NCBI Taxonomy" id="933084"/>
    <lineage>
        <taxon>Eukaryota</taxon>
        <taxon>Fungi</taxon>
        <taxon>Dikarya</taxon>
        <taxon>Basidiomycota</taxon>
        <taxon>Agaricomycotina</taxon>
        <taxon>Agaricomycetes</taxon>
        <taxon>Agaricomycetidae</taxon>
        <taxon>Jaapiales</taxon>
        <taxon>Jaapiaceae</taxon>
        <taxon>Jaapia</taxon>
    </lineage>
</organism>
<keyword evidence="11" id="KW-1185">Reference proteome</keyword>
<dbReference type="InParanoid" id="A0A067Q114"/>
<evidence type="ECO:0000256" key="4">
    <source>
        <dbReference type="ARBA" id="ARBA00023015"/>
    </source>
</evidence>
<gene>
    <name evidence="10" type="ORF">JAAARDRAFT_35789</name>
</gene>
<dbReference type="InterPro" id="IPR000679">
    <property type="entry name" value="Znf_GATA"/>
</dbReference>
<feature type="compositionally biased region" description="Polar residues" evidence="7">
    <location>
        <begin position="415"/>
        <end position="426"/>
    </location>
</feature>
<dbReference type="GO" id="GO:0008270">
    <property type="term" value="F:zinc ion binding"/>
    <property type="evidence" value="ECO:0007669"/>
    <property type="project" value="UniProtKB-KW"/>
</dbReference>
<accession>A0A067Q114</accession>
<keyword evidence="5" id="KW-0804">Transcription</keyword>
<dbReference type="SUPFAM" id="SSF55785">
    <property type="entry name" value="PYP-like sensor domain (PAS domain)"/>
    <property type="match status" value="1"/>
</dbReference>
<dbReference type="PANTHER" id="PTHR47172:SF24">
    <property type="entry name" value="GATA ZINC FINGER DOMAIN-CONTAINING PROTEIN 14-RELATED"/>
    <property type="match status" value="1"/>
</dbReference>
<dbReference type="GO" id="GO:0043565">
    <property type="term" value="F:sequence-specific DNA binding"/>
    <property type="evidence" value="ECO:0007669"/>
    <property type="project" value="InterPro"/>
</dbReference>
<feature type="compositionally biased region" description="Low complexity" evidence="7">
    <location>
        <begin position="645"/>
        <end position="657"/>
    </location>
</feature>
<keyword evidence="1" id="KW-0479">Metal-binding</keyword>
<feature type="domain" description="GATA-type" evidence="9">
    <location>
        <begin position="545"/>
        <end position="576"/>
    </location>
</feature>
<protein>
    <recommendedName>
        <fullName evidence="12">GATA-type domain-containing protein</fullName>
    </recommendedName>
</protein>
<dbReference type="SMART" id="SM00401">
    <property type="entry name" value="ZnF_GATA"/>
    <property type="match status" value="1"/>
</dbReference>
<feature type="compositionally biased region" description="Low complexity" evidence="7">
    <location>
        <begin position="517"/>
        <end position="527"/>
    </location>
</feature>
<name>A0A067Q114_9AGAM</name>
<feature type="domain" description="PAS" evidence="8">
    <location>
        <begin position="69"/>
        <end position="122"/>
    </location>
</feature>
<sequence>MSFITPPQRGFESHPDMASHLAHSPPRVHSGMQPQDFESYSLSSQANDAQPADHIAMPKVGETRCYWSLLSANLQFLYLDPVLASHLGPQAEAFVGKSLLAFVHPDEQASAQHDLGSVLESRTLHGSVTRVRYSRLSSVRRQLGAQEPTNVWSDGDKIAVDANYMAVDIVINWAAEGLVLCFMHAVKDLTPYDNDPRYKTGWTNWCGTPQYSLSNAQVQLMFQRIYAHVPQTGNMDRVFQILSNEGGRTCLMSWPPPGQGHPDGPTAKDFARLAEEVQIGGTGAGATTDAKTSCTRRYKALQSINMGTGVVKEVESIFIPHGSIIFACHKVNEQPRSTENPPIAYNPQNPYAPPTQHQQFYDQSYSISSIASTPTATYGYINQPQPQVPHQAYHHQNWTDPQSQSQAQPPPYGQWGSQTPSPTQPTHGVPRGTYANQPWHNQPGTAPPSAPMPFMEPSFQNGRPLTPAYHYSPTGDGDSPSAMSANSTSALSAHATSGIDVNVSVNDVVPPPRGGSRRTSPSSAATRENYGNGGRSSGHPPLGVLKCSSCRVTQSPEWRKGPSGKKDLCNACGLRYARSRAKKEGITSQRRRKDKALASASASPSASSPSTSKQPADQIQMPPTPSSPVAPLSASALRRSYDENASSVASSSGTPPSSQLPHLTVLNGLTPSPSPSPSAPNMTFAQQYSSHQNGNTTNTNSFYSTLHSQASGPSSNPAGQQHSNTSHHPPLPRLDAIHPYSSNRTRLSLPTTPGSGSPLATPSFDREVEPGSGRSRDHHRQGGIQPNGDGMLPTPVSAGAELPRRRV</sequence>
<evidence type="ECO:0000259" key="9">
    <source>
        <dbReference type="PROSITE" id="PS50114"/>
    </source>
</evidence>
<dbReference type="EMBL" id="KL197720">
    <property type="protein sequence ID" value="KDQ57187.1"/>
    <property type="molecule type" value="Genomic_DNA"/>
</dbReference>
<dbReference type="CDD" id="cd00202">
    <property type="entry name" value="ZnF_GATA"/>
    <property type="match status" value="1"/>
</dbReference>
<evidence type="ECO:0000259" key="8">
    <source>
        <dbReference type="PROSITE" id="PS50112"/>
    </source>
</evidence>
<evidence type="ECO:0000256" key="5">
    <source>
        <dbReference type="ARBA" id="ARBA00023163"/>
    </source>
</evidence>
<feature type="compositionally biased region" description="Polar residues" evidence="7">
    <location>
        <begin position="679"/>
        <end position="727"/>
    </location>
</feature>
<dbReference type="Pfam" id="PF00320">
    <property type="entry name" value="GATA"/>
    <property type="match status" value="1"/>
</dbReference>
<dbReference type="PANTHER" id="PTHR47172">
    <property type="entry name" value="OS01G0976800 PROTEIN"/>
    <property type="match status" value="1"/>
</dbReference>
<feature type="compositionally biased region" description="Low complexity" evidence="7">
    <location>
        <begin position="598"/>
        <end position="610"/>
    </location>
</feature>
<dbReference type="Gene3D" id="3.30.50.10">
    <property type="entry name" value="Erythroid Transcription Factor GATA-1, subunit A"/>
    <property type="match status" value="1"/>
</dbReference>
<dbReference type="GO" id="GO:0006355">
    <property type="term" value="P:regulation of DNA-templated transcription"/>
    <property type="evidence" value="ECO:0007669"/>
    <property type="project" value="InterPro"/>
</dbReference>
<dbReference type="Gene3D" id="3.30.450.20">
    <property type="entry name" value="PAS domain"/>
    <property type="match status" value="1"/>
</dbReference>
<dbReference type="STRING" id="933084.A0A067Q114"/>
<feature type="region of interest" description="Disordered" evidence="7">
    <location>
        <begin position="1"/>
        <end position="45"/>
    </location>
</feature>
<reference evidence="11" key="1">
    <citation type="journal article" date="2014" name="Proc. Natl. Acad. Sci. U.S.A.">
        <title>Extensive sampling of basidiomycete genomes demonstrates inadequacy of the white-rot/brown-rot paradigm for wood decay fungi.</title>
        <authorList>
            <person name="Riley R."/>
            <person name="Salamov A.A."/>
            <person name="Brown D.W."/>
            <person name="Nagy L.G."/>
            <person name="Floudas D."/>
            <person name="Held B.W."/>
            <person name="Levasseur A."/>
            <person name="Lombard V."/>
            <person name="Morin E."/>
            <person name="Otillar R."/>
            <person name="Lindquist E.A."/>
            <person name="Sun H."/>
            <person name="LaButti K.M."/>
            <person name="Schmutz J."/>
            <person name="Jabbour D."/>
            <person name="Luo H."/>
            <person name="Baker S.E."/>
            <person name="Pisabarro A.G."/>
            <person name="Walton J.D."/>
            <person name="Blanchette R.A."/>
            <person name="Henrissat B."/>
            <person name="Martin F."/>
            <person name="Cullen D."/>
            <person name="Hibbett D.S."/>
            <person name="Grigoriev I.V."/>
        </authorList>
    </citation>
    <scope>NUCLEOTIDE SEQUENCE [LARGE SCALE GENOMIC DNA]</scope>
    <source>
        <strain evidence="11">MUCL 33604</strain>
    </source>
</reference>
<dbReference type="OrthoDB" id="2162994at2759"/>
<dbReference type="InterPro" id="IPR035965">
    <property type="entry name" value="PAS-like_dom_sf"/>
</dbReference>
<evidence type="ECO:0000256" key="7">
    <source>
        <dbReference type="SAM" id="MobiDB-lite"/>
    </source>
</evidence>
<keyword evidence="2 6" id="KW-0863">Zinc-finger</keyword>
<feature type="region of interest" description="Disordered" evidence="7">
    <location>
        <begin position="581"/>
        <end position="807"/>
    </location>
</feature>
<keyword evidence="4" id="KW-0805">Transcription regulation</keyword>
<proteinExistence type="predicted"/>
<feature type="compositionally biased region" description="Polar residues" evidence="7">
    <location>
        <begin position="740"/>
        <end position="760"/>
    </location>
</feature>
<evidence type="ECO:0000256" key="3">
    <source>
        <dbReference type="ARBA" id="ARBA00022833"/>
    </source>
</evidence>
<evidence type="ECO:0000256" key="6">
    <source>
        <dbReference type="PROSITE-ProRule" id="PRU00094"/>
    </source>
</evidence>
<evidence type="ECO:0000256" key="1">
    <source>
        <dbReference type="ARBA" id="ARBA00022723"/>
    </source>
</evidence>
<dbReference type="Proteomes" id="UP000027265">
    <property type="component" value="Unassembled WGS sequence"/>
</dbReference>
<feature type="region of interest" description="Disordered" evidence="7">
    <location>
        <begin position="502"/>
        <end position="542"/>
    </location>
</feature>
<feature type="compositionally biased region" description="Polar residues" evidence="7">
    <location>
        <begin position="434"/>
        <end position="444"/>
    </location>
</feature>
<dbReference type="PROSITE" id="PS00344">
    <property type="entry name" value="GATA_ZN_FINGER_1"/>
    <property type="match status" value="1"/>
</dbReference>
<evidence type="ECO:0000256" key="2">
    <source>
        <dbReference type="ARBA" id="ARBA00022771"/>
    </source>
</evidence>
<dbReference type="PROSITE" id="PS50114">
    <property type="entry name" value="GATA_ZN_FINGER_2"/>
    <property type="match status" value="1"/>
</dbReference>
<dbReference type="AlphaFoldDB" id="A0A067Q114"/>
<dbReference type="SUPFAM" id="SSF57716">
    <property type="entry name" value="Glucocorticoid receptor-like (DNA-binding domain)"/>
    <property type="match status" value="1"/>
</dbReference>
<evidence type="ECO:0000313" key="10">
    <source>
        <dbReference type="EMBL" id="KDQ57187.1"/>
    </source>
</evidence>
<evidence type="ECO:0008006" key="12">
    <source>
        <dbReference type="Google" id="ProtNLM"/>
    </source>
</evidence>
<dbReference type="HOGENOM" id="CLU_016009_0_0_1"/>
<feature type="region of interest" description="Disordered" evidence="7">
    <location>
        <begin position="335"/>
        <end position="357"/>
    </location>
</feature>